<evidence type="ECO:0000259" key="6">
    <source>
        <dbReference type="Pfam" id="PF10033"/>
    </source>
</evidence>
<evidence type="ECO:0000256" key="2">
    <source>
        <dbReference type="ARBA" id="ARBA00023006"/>
    </source>
</evidence>
<dbReference type="GO" id="GO:0000423">
    <property type="term" value="P:mitophagy"/>
    <property type="evidence" value="ECO:0007669"/>
    <property type="project" value="TreeGrafter"/>
</dbReference>
<evidence type="ECO:0000313" key="8">
    <source>
        <dbReference type="Proteomes" id="UP000070544"/>
    </source>
</evidence>
<dbReference type="Gene3D" id="3.30.900.10">
    <property type="entry name" value="HORMA domain"/>
    <property type="match status" value="1"/>
</dbReference>
<keyword evidence="5" id="KW-0812">Transmembrane</keyword>
<dbReference type="InterPro" id="IPR018731">
    <property type="entry name" value="Atg13_N"/>
</dbReference>
<evidence type="ECO:0000256" key="1">
    <source>
        <dbReference type="ARBA" id="ARBA00005246"/>
    </source>
</evidence>
<dbReference type="EMBL" id="KQ965733">
    <property type="protein sequence ID" value="KXS21369.1"/>
    <property type="molecule type" value="Genomic_DNA"/>
</dbReference>
<evidence type="ECO:0000256" key="5">
    <source>
        <dbReference type="SAM" id="Phobius"/>
    </source>
</evidence>
<feature type="region of interest" description="Disordered" evidence="4">
    <location>
        <begin position="150"/>
        <end position="174"/>
    </location>
</feature>
<sequence>MDRRSPVQRLEGSSFSGGAASSRGLTRQEQLVQQFYSKVAAVVVQGRSTSNGASPGQRGLSPPAGARNYSFDASYATSTGSQSPRRVNKWFNIELVEDEILREELRPWKQLSITQVPAPALIIDIFLDVADFADRGLTLSVTDRNSGQRRKVTDVGAIRTGDASGAEPPSPASLGPRGPLRVLLESWQLALTWVLAVVLLSIFGRLDKRST</sequence>
<dbReference type="GO" id="GO:0000407">
    <property type="term" value="C:phagophore assembly site"/>
    <property type="evidence" value="ECO:0007669"/>
    <property type="project" value="TreeGrafter"/>
</dbReference>
<dbReference type="STRING" id="1344416.A0A139AXD7"/>
<accession>A0A139AXD7</accession>
<dbReference type="InterPro" id="IPR040182">
    <property type="entry name" value="ATG13"/>
</dbReference>
<gene>
    <name evidence="7" type="ORF">M427DRAFT_51594</name>
</gene>
<comment type="similarity">
    <text evidence="1 3">Belongs to the ATG13 family. Fungi subfamily.</text>
</comment>
<dbReference type="Proteomes" id="UP000070544">
    <property type="component" value="Unassembled WGS sequence"/>
</dbReference>
<keyword evidence="5" id="KW-0472">Membrane</keyword>
<organism evidence="7 8">
    <name type="scientific">Gonapodya prolifera (strain JEL478)</name>
    <name type="common">Monoblepharis prolifera</name>
    <dbReference type="NCBI Taxonomy" id="1344416"/>
    <lineage>
        <taxon>Eukaryota</taxon>
        <taxon>Fungi</taxon>
        <taxon>Fungi incertae sedis</taxon>
        <taxon>Chytridiomycota</taxon>
        <taxon>Chytridiomycota incertae sedis</taxon>
        <taxon>Monoblepharidomycetes</taxon>
        <taxon>Monoblepharidales</taxon>
        <taxon>Gonapodyaceae</taxon>
        <taxon>Gonapodya</taxon>
    </lineage>
</organism>
<feature type="domain" description="Autophagy-related protein 13 N-terminal" evidence="6">
    <location>
        <begin position="32"/>
        <end position="191"/>
    </location>
</feature>
<dbReference type="AlphaFoldDB" id="A0A139AXD7"/>
<keyword evidence="5" id="KW-1133">Transmembrane helix</keyword>
<evidence type="ECO:0000256" key="3">
    <source>
        <dbReference type="RuleBase" id="RU361214"/>
    </source>
</evidence>
<dbReference type="PANTHER" id="PTHR13430:SF4">
    <property type="entry name" value="AUTOPHAGY-RELATED PROTEIN 13"/>
    <property type="match status" value="1"/>
</dbReference>
<proteinExistence type="inferred from homology"/>
<evidence type="ECO:0000313" key="7">
    <source>
        <dbReference type="EMBL" id="KXS21369.1"/>
    </source>
</evidence>
<dbReference type="Pfam" id="PF10033">
    <property type="entry name" value="ATG13"/>
    <property type="match status" value="1"/>
</dbReference>
<feature type="region of interest" description="Disordered" evidence="4">
    <location>
        <begin position="1"/>
        <end position="24"/>
    </location>
</feature>
<dbReference type="GO" id="GO:0005829">
    <property type="term" value="C:cytosol"/>
    <property type="evidence" value="ECO:0007669"/>
    <property type="project" value="TreeGrafter"/>
</dbReference>
<keyword evidence="8" id="KW-1185">Reference proteome</keyword>
<evidence type="ECO:0000256" key="4">
    <source>
        <dbReference type="SAM" id="MobiDB-lite"/>
    </source>
</evidence>
<reference evidence="7 8" key="1">
    <citation type="journal article" date="2015" name="Genome Biol. Evol.">
        <title>Phylogenomic analyses indicate that early fungi evolved digesting cell walls of algal ancestors of land plants.</title>
        <authorList>
            <person name="Chang Y."/>
            <person name="Wang S."/>
            <person name="Sekimoto S."/>
            <person name="Aerts A.L."/>
            <person name="Choi C."/>
            <person name="Clum A."/>
            <person name="LaButti K.M."/>
            <person name="Lindquist E.A."/>
            <person name="Yee Ngan C."/>
            <person name="Ohm R.A."/>
            <person name="Salamov A.A."/>
            <person name="Grigoriev I.V."/>
            <person name="Spatafora J.W."/>
            <person name="Berbee M.L."/>
        </authorList>
    </citation>
    <scope>NUCLEOTIDE SEQUENCE [LARGE SCALE GENOMIC DNA]</scope>
    <source>
        <strain evidence="7 8">JEL478</strain>
    </source>
</reference>
<keyword evidence="2 3" id="KW-0072">Autophagy</keyword>
<dbReference type="PANTHER" id="PTHR13430">
    <property type="match status" value="1"/>
</dbReference>
<dbReference type="InterPro" id="IPR036570">
    <property type="entry name" value="HORMA_dom_sf"/>
</dbReference>
<protein>
    <recommendedName>
        <fullName evidence="3">Autophagy-related protein 13</fullName>
    </recommendedName>
</protein>
<feature type="compositionally biased region" description="Low complexity" evidence="4">
    <location>
        <begin position="12"/>
        <end position="24"/>
    </location>
</feature>
<dbReference type="GO" id="GO:1990316">
    <property type="term" value="C:Atg1/ULK1 kinase complex"/>
    <property type="evidence" value="ECO:0007669"/>
    <property type="project" value="InterPro"/>
</dbReference>
<feature type="transmembrane region" description="Helical" evidence="5">
    <location>
        <begin position="187"/>
        <end position="206"/>
    </location>
</feature>
<dbReference type="GO" id="GO:0034727">
    <property type="term" value="P:piecemeal microautophagy of the nucleus"/>
    <property type="evidence" value="ECO:0007669"/>
    <property type="project" value="TreeGrafter"/>
</dbReference>
<dbReference type="GO" id="GO:0034497">
    <property type="term" value="P:protein localization to phagophore assembly site"/>
    <property type="evidence" value="ECO:0007669"/>
    <property type="project" value="TreeGrafter"/>
</dbReference>
<dbReference type="OrthoDB" id="70161at2759"/>
<name>A0A139AXD7_GONPJ</name>